<evidence type="ECO:0000313" key="7">
    <source>
        <dbReference type="Proteomes" id="UP001057481"/>
    </source>
</evidence>
<dbReference type="InterPro" id="IPR006935">
    <property type="entry name" value="Helicase/UvrB_N"/>
</dbReference>
<dbReference type="GO" id="GO:0004386">
    <property type="term" value="F:helicase activity"/>
    <property type="evidence" value="ECO:0007669"/>
    <property type="project" value="UniProtKB-KW"/>
</dbReference>
<dbReference type="SUPFAM" id="SSF52540">
    <property type="entry name" value="P-loop containing nucleoside triphosphate hydrolases"/>
    <property type="match status" value="1"/>
</dbReference>
<keyword evidence="2" id="KW-0067">ATP-binding</keyword>
<feature type="domain" description="Helicase ATP-binding" evidence="4">
    <location>
        <begin position="104"/>
        <end position="256"/>
    </location>
</feature>
<organism evidence="6 7">
    <name type="scientific">Periweissella beninensis</name>
    <dbReference type="NCBI Taxonomy" id="504936"/>
    <lineage>
        <taxon>Bacteria</taxon>
        <taxon>Bacillati</taxon>
        <taxon>Bacillota</taxon>
        <taxon>Bacilli</taxon>
        <taxon>Lactobacillales</taxon>
        <taxon>Lactobacillaceae</taxon>
        <taxon>Periweissella</taxon>
    </lineage>
</organism>
<dbReference type="Pfam" id="PF00271">
    <property type="entry name" value="Helicase_C"/>
    <property type="match status" value="1"/>
</dbReference>
<dbReference type="Pfam" id="PF04851">
    <property type="entry name" value="ResIII"/>
    <property type="match status" value="1"/>
</dbReference>
<dbReference type="EMBL" id="JAGMVS010000069">
    <property type="protein sequence ID" value="MCM2437820.1"/>
    <property type="molecule type" value="Genomic_DNA"/>
</dbReference>
<evidence type="ECO:0000256" key="3">
    <source>
        <dbReference type="ARBA" id="ARBA00023125"/>
    </source>
</evidence>
<accession>A0ABT0VJ10</accession>
<reference evidence="6" key="1">
    <citation type="submission" date="2021-04" db="EMBL/GenBank/DDBJ databases">
        <title>Taxonomic assessment of Weissella genus.</title>
        <authorList>
            <person name="Fanelli F."/>
            <person name="Chieffi D."/>
            <person name="Dell'Aquila A."/>
            <person name="Gyu-Sung C."/>
            <person name="Franz C.M.A.P."/>
            <person name="Fusco V."/>
        </authorList>
    </citation>
    <scope>NUCLEOTIDE SEQUENCE</scope>
    <source>
        <strain evidence="6">LMG 25373</strain>
    </source>
</reference>
<evidence type="ECO:0000259" key="5">
    <source>
        <dbReference type="PROSITE" id="PS51194"/>
    </source>
</evidence>
<dbReference type="InterPro" id="IPR001650">
    <property type="entry name" value="Helicase_C-like"/>
</dbReference>
<evidence type="ECO:0000256" key="2">
    <source>
        <dbReference type="ARBA" id="ARBA00022840"/>
    </source>
</evidence>
<keyword evidence="3" id="KW-0238">DNA-binding</keyword>
<evidence type="ECO:0000313" key="6">
    <source>
        <dbReference type="EMBL" id="MCM2437820.1"/>
    </source>
</evidence>
<dbReference type="SMART" id="SM00487">
    <property type="entry name" value="DEXDc"/>
    <property type="match status" value="1"/>
</dbReference>
<sequence>MEKEHFYGRLIIKSKLTTIEQKQFENVVDRLPTIINDQCQRCRQIVTGKIRLAGAEKYCIYCQQLGRISEDDELWTINEPNDFNMVKNWDWPGKLTKPQMQVVTEILSHNQKHLVWAVTGAGKTEILFPIIWQGLKQRKRIAIAAPRIDVINELFPRFKRVFPTVTMCAMHGAIKDQYAYTQIVVCTTHQLLKFKAAFDLIIVDEVDAYPLSGNQMLWSAINNACKNNGRQIWLSATPTTTLLKQVRQISYLPLRFHNFLLPECKITLVNRWQHNLKRGKLPAFLIKCLKNFTINGLPFLIFVPTIEDTQAVLQSINKYFPNLKVMAVHSRDIERINKILALRQAKIQGLVTTLILERGVTFPDIDVIVLGAEHSNFTVTSLLQIIGRVGRKLSRPSGEVYFLTNYYCLKLYQVKKLIKKINTKAQIMGGRKYEL</sequence>
<dbReference type="InterPro" id="IPR014001">
    <property type="entry name" value="Helicase_ATP-bd"/>
</dbReference>
<dbReference type="InterPro" id="IPR027417">
    <property type="entry name" value="P-loop_NTPase"/>
</dbReference>
<dbReference type="Proteomes" id="UP001057481">
    <property type="component" value="Unassembled WGS sequence"/>
</dbReference>
<keyword evidence="6" id="KW-0378">Hydrolase</keyword>
<evidence type="ECO:0000256" key="1">
    <source>
        <dbReference type="ARBA" id="ARBA00022741"/>
    </source>
</evidence>
<evidence type="ECO:0000259" key="4">
    <source>
        <dbReference type="PROSITE" id="PS51192"/>
    </source>
</evidence>
<keyword evidence="6" id="KW-0347">Helicase</keyword>
<keyword evidence="1" id="KW-0547">Nucleotide-binding</keyword>
<dbReference type="PANTHER" id="PTHR30580:SF1">
    <property type="entry name" value="COMF OPERON PROTEIN 1"/>
    <property type="match status" value="1"/>
</dbReference>
<feature type="domain" description="Helicase C-terminal" evidence="5">
    <location>
        <begin position="280"/>
        <end position="435"/>
    </location>
</feature>
<dbReference type="PANTHER" id="PTHR30580">
    <property type="entry name" value="PRIMOSOMAL PROTEIN N"/>
    <property type="match status" value="1"/>
</dbReference>
<dbReference type="PROSITE" id="PS51192">
    <property type="entry name" value="HELICASE_ATP_BIND_1"/>
    <property type="match status" value="1"/>
</dbReference>
<dbReference type="SMART" id="SM00490">
    <property type="entry name" value="HELICc"/>
    <property type="match status" value="1"/>
</dbReference>
<gene>
    <name evidence="6" type="ORF">KAK10_07855</name>
</gene>
<dbReference type="Gene3D" id="3.40.50.300">
    <property type="entry name" value="P-loop containing nucleotide triphosphate hydrolases"/>
    <property type="match status" value="2"/>
</dbReference>
<name>A0ABT0VJ10_9LACO</name>
<proteinExistence type="predicted"/>
<comment type="caution">
    <text evidence="6">The sequence shown here is derived from an EMBL/GenBank/DDBJ whole genome shotgun (WGS) entry which is preliminary data.</text>
</comment>
<keyword evidence="7" id="KW-1185">Reference proteome</keyword>
<dbReference type="PROSITE" id="PS51194">
    <property type="entry name" value="HELICASE_CTER"/>
    <property type="match status" value="1"/>
</dbReference>
<dbReference type="RefSeq" id="WP_205143824.1">
    <property type="nucleotide sequence ID" value="NZ_JAFBDN010000011.1"/>
</dbReference>
<protein>
    <submittedName>
        <fullName evidence="6">DEAD/DEAH box helicase family protein</fullName>
    </submittedName>
</protein>